<comment type="caution">
    <text evidence="1">The sequence shown here is derived from an EMBL/GenBank/DDBJ whole genome shotgun (WGS) entry which is preliminary data.</text>
</comment>
<dbReference type="RefSeq" id="WP_062124251.1">
    <property type="nucleotide sequence ID" value="NZ_BAZW01000012.1"/>
</dbReference>
<dbReference type="AlphaFoldDB" id="A0A0E9LVY8"/>
<reference evidence="1 2" key="1">
    <citation type="journal article" date="2015" name="Microbes Environ.">
        <title>Distribution and evolution of nitrogen fixation genes in the phylum bacteroidetes.</title>
        <authorList>
            <person name="Inoue J."/>
            <person name="Oshima K."/>
            <person name="Suda W."/>
            <person name="Sakamoto M."/>
            <person name="Iino T."/>
            <person name="Noda S."/>
            <person name="Hongoh Y."/>
            <person name="Hattori M."/>
            <person name="Ohkuma M."/>
        </authorList>
    </citation>
    <scope>NUCLEOTIDE SEQUENCE [LARGE SCALE GENOMIC DNA]</scope>
    <source>
        <strain evidence="1">JCM 15548</strain>
    </source>
</reference>
<gene>
    <name evidence="1" type="ORF">JCM15548_11980</name>
</gene>
<organism evidence="1 2">
    <name type="scientific">Geofilum rubicundum JCM 15548</name>
    <dbReference type="NCBI Taxonomy" id="1236989"/>
    <lineage>
        <taxon>Bacteria</taxon>
        <taxon>Pseudomonadati</taxon>
        <taxon>Bacteroidota</taxon>
        <taxon>Bacteroidia</taxon>
        <taxon>Marinilabiliales</taxon>
        <taxon>Marinilabiliaceae</taxon>
        <taxon>Geofilum</taxon>
    </lineage>
</organism>
<dbReference type="EMBL" id="BAZW01000012">
    <property type="protein sequence ID" value="GAO29757.1"/>
    <property type="molecule type" value="Genomic_DNA"/>
</dbReference>
<proteinExistence type="predicted"/>
<sequence>MDKIGNIEIRVFGNKGNIKLSPDNYDVKEIISMLQNIEDLLYPTNKKDRPIITYDIKEGSVKHIFKTSIQAIIGFSAVLSQIQKHNSIDFLELRTAQAIENIQNFSYQKNYDFEVKTSVDEDLIFKINPQSMYVRTENVWADAEFYFYGTLTNAGGKSKANIHLDTEEFGSLTIDTDKDYLMGQEENFLYKKFGIRAFGKQNIETGEIDKRSLQLIELIDFKPKYDDEYLNLLIHKAKNNWKGINPDEWLTNLRGDYDA</sequence>
<keyword evidence="2" id="KW-1185">Reference proteome</keyword>
<name>A0A0E9LVY8_9BACT</name>
<dbReference type="STRING" id="1236989.JCM15548_11980"/>
<protein>
    <submittedName>
        <fullName evidence="1">Uncharacterized protein</fullName>
    </submittedName>
</protein>
<dbReference type="Proteomes" id="UP000032900">
    <property type="component" value="Unassembled WGS sequence"/>
</dbReference>
<accession>A0A0E9LVY8</accession>
<evidence type="ECO:0000313" key="2">
    <source>
        <dbReference type="Proteomes" id="UP000032900"/>
    </source>
</evidence>
<dbReference type="OrthoDB" id="6057423at2"/>
<evidence type="ECO:0000313" key="1">
    <source>
        <dbReference type="EMBL" id="GAO29757.1"/>
    </source>
</evidence>